<evidence type="ECO:0000256" key="1">
    <source>
        <dbReference type="ARBA" id="ARBA00004906"/>
    </source>
</evidence>
<comment type="pathway">
    <text evidence="1">Protein modification; protein ubiquitination.</text>
</comment>
<keyword evidence="5" id="KW-1185">Reference proteome</keyword>
<dbReference type="Proteomes" id="UP000275267">
    <property type="component" value="Unassembled WGS sequence"/>
</dbReference>
<dbReference type="CDD" id="cd14733">
    <property type="entry name" value="BACK"/>
    <property type="match status" value="1"/>
</dbReference>
<dbReference type="AlphaFoldDB" id="A0A3L6RFT0"/>
<accession>A0A3L6RFT0</accession>
<dbReference type="EMBL" id="PQIB02000009">
    <property type="protein sequence ID" value="RLN00795.1"/>
    <property type="molecule type" value="Genomic_DNA"/>
</dbReference>
<dbReference type="Gene3D" id="3.30.710.10">
    <property type="entry name" value="Potassium Channel Kv1.1, Chain A"/>
    <property type="match status" value="1"/>
</dbReference>
<dbReference type="PROSITE" id="PS50097">
    <property type="entry name" value="BTB"/>
    <property type="match status" value="1"/>
</dbReference>
<dbReference type="Pfam" id="PF00651">
    <property type="entry name" value="BTB"/>
    <property type="match status" value="1"/>
</dbReference>
<dbReference type="STRING" id="4540.A0A3L6RFT0"/>
<dbReference type="InterPro" id="IPR011333">
    <property type="entry name" value="SKP1/BTB/POZ_sf"/>
</dbReference>
<dbReference type="GO" id="GO:0016567">
    <property type="term" value="P:protein ubiquitination"/>
    <property type="evidence" value="ECO:0007669"/>
    <property type="project" value="InterPro"/>
</dbReference>
<dbReference type="InterPro" id="IPR000210">
    <property type="entry name" value="BTB/POZ_dom"/>
</dbReference>
<evidence type="ECO:0000259" key="3">
    <source>
        <dbReference type="PROSITE" id="PS50097"/>
    </source>
</evidence>
<reference evidence="5" key="1">
    <citation type="journal article" date="2019" name="Nat. Commun.">
        <title>The genome of broomcorn millet.</title>
        <authorList>
            <person name="Zou C."/>
            <person name="Miki D."/>
            <person name="Li D."/>
            <person name="Tang Q."/>
            <person name="Xiao L."/>
            <person name="Rajput S."/>
            <person name="Deng P."/>
            <person name="Jia W."/>
            <person name="Huang R."/>
            <person name="Zhang M."/>
            <person name="Sun Y."/>
            <person name="Hu J."/>
            <person name="Fu X."/>
            <person name="Schnable P.S."/>
            <person name="Li F."/>
            <person name="Zhang H."/>
            <person name="Feng B."/>
            <person name="Zhu X."/>
            <person name="Liu R."/>
            <person name="Schnable J.C."/>
            <person name="Zhu J.-K."/>
            <person name="Zhang H."/>
        </authorList>
    </citation>
    <scope>NUCLEOTIDE SEQUENCE [LARGE SCALE GENOMIC DNA]</scope>
</reference>
<protein>
    <recommendedName>
        <fullName evidence="3">BTB domain-containing protein</fullName>
    </recommendedName>
</protein>
<comment type="caution">
    <text evidence="4">The sequence shown here is derived from an EMBL/GenBank/DDBJ whole genome shotgun (WGS) entry which is preliminary data.</text>
</comment>
<dbReference type="Pfam" id="PF24570">
    <property type="entry name" value="BACK_BPM_SPOP"/>
    <property type="match status" value="1"/>
</dbReference>
<sequence length="303" mass="34480">MGVLIQRIGWPCTCGEPAPSSKLAPLGGDLEKHLFPCWGKWTVARTEQPQRPPLAPSESPTIDTNHGGTEAICIHGEFVLGGHRWRIKVFPTGVQMEKKAIRSVAVWLEIMEDAHEIKVKLRLLIGEANNWKYRREVGRAHKSVLAARSDYFKSLLFNGMSKTSAKEVPILGVSGEEIDAFKATVEFLYAETLPLENLWTSVDEALASLMKLADKFLMDSLKLYCARKMWDRVEQSNVISVLSLSLQRNCVKLQDKCNEFISRHENFEDVTLTHKFSNLGHYYLKILDCLRKKRYPAEVTHPW</sequence>
<feature type="domain" description="BTB" evidence="3">
    <location>
        <begin position="119"/>
        <end position="197"/>
    </location>
</feature>
<evidence type="ECO:0000313" key="5">
    <source>
        <dbReference type="Proteomes" id="UP000275267"/>
    </source>
</evidence>
<dbReference type="SMART" id="SM00225">
    <property type="entry name" value="BTB"/>
    <property type="match status" value="1"/>
</dbReference>
<dbReference type="SUPFAM" id="SSF49599">
    <property type="entry name" value="TRAF domain-like"/>
    <property type="match status" value="1"/>
</dbReference>
<dbReference type="PANTHER" id="PTHR26379">
    <property type="entry name" value="BTB/POZ AND MATH DOMAIN-CONTAINING PROTEIN 1"/>
    <property type="match status" value="1"/>
</dbReference>
<gene>
    <name evidence="4" type="ORF">C2845_PM06G25790</name>
</gene>
<name>A0A3L6RFT0_PANMI</name>
<proteinExistence type="inferred from homology"/>
<evidence type="ECO:0000256" key="2">
    <source>
        <dbReference type="ARBA" id="ARBA00010846"/>
    </source>
</evidence>
<comment type="similarity">
    <text evidence="2">Belongs to the Tdpoz family.</text>
</comment>
<dbReference type="InterPro" id="IPR045005">
    <property type="entry name" value="BPM1-6"/>
</dbReference>
<organism evidence="4 5">
    <name type="scientific">Panicum miliaceum</name>
    <name type="common">Proso millet</name>
    <name type="synonym">Broomcorn millet</name>
    <dbReference type="NCBI Taxonomy" id="4540"/>
    <lineage>
        <taxon>Eukaryota</taxon>
        <taxon>Viridiplantae</taxon>
        <taxon>Streptophyta</taxon>
        <taxon>Embryophyta</taxon>
        <taxon>Tracheophyta</taxon>
        <taxon>Spermatophyta</taxon>
        <taxon>Magnoliopsida</taxon>
        <taxon>Liliopsida</taxon>
        <taxon>Poales</taxon>
        <taxon>Poaceae</taxon>
        <taxon>PACMAD clade</taxon>
        <taxon>Panicoideae</taxon>
        <taxon>Panicodae</taxon>
        <taxon>Paniceae</taxon>
        <taxon>Panicinae</taxon>
        <taxon>Panicum</taxon>
        <taxon>Panicum sect. Panicum</taxon>
    </lineage>
</organism>
<dbReference type="SUPFAM" id="SSF54695">
    <property type="entry name" value="POZ domain"/>
    <property type="match status" value="1"/>
</dbReference>
<dbReference type="OrthoDB" id="2153609at2759"/>
<dbReference type="CDD" id="cd18186">
    <property type="entry name" value="BTB_POZ_ZBTB_KLHL-like"/>
    <property type="match status" value="1"/>
</dbReference>
<dbReference type="InterPro" id="IPR056423">
    <property type="entry name" value="BACK_BPM_SPOP"/>
</dbReference>
<evidence type="ECO:0000313" key="4">
    <source>
        <dbReference type="EMBL" id="RLN00795.1"/>
    </source>
</evidence>